<dbReference type="InterPro" id="IPR016039">
    <property type="entry name" value="Thiolase-like"/>
</dbReference>
<proteinExistence type="predicted"/>
<dbReference type="EC" id="1.21.4.-" evidence="2"/>
<feature type="domain" description="DUF5940" evidence="1">
    <location>
        <begin position="343"/>
        <end position="506"/>
    </location>
</feature>
<evidence type="ECO:0000313" key="2">
    <source>
        <dbReference type="EMBL" id="MCW7553144.1"/>
    </source>
</evidence>
<dbReference type="NCBIfam" id="NF040746">
    <property type="entry name" value="reduct_C_beta"/>
    <property type="match status" value="1"/>
</dbReference>
<dbReference type="EMBL" id="JAPFCC010000001">
    <property type="protein sequence ID" value="MCW7553144.1"/>
    <property type="molecule type" value="Genomic_DNA"/>
</dbReference>
<name>A0ABT3MUV5_9GAMM</name>
<dbReference type="Pfam" id="PF19364">
    <property type="entry name" value="DUF5940"/>
    <property type="match status" value="1"/>
</dbReference>
<protein>
    <submittedName>
        <fullName evidence="2">Glycine/sarcosine/betaine reductase complex component C subunit beta</fullName>
        <ecNumber evidence="2">1.21.4.-</ecNumber>
    </submittedName>
</protein>
<dbReference type="SUPFAM" id="SSF53901">
    <property type="entry name" value="Thiolase-like"/>
    <property type="match status" value="1"/>
</dbReference>
<sequence>MDFPVIKGASYILAHTPDFIPFGSNQVFAKKAEDHEYLSELKQKLRPFKDVVAYPANQCFIGNLTPEQLDNTAKPWYQNAMADAERFGRFGEIMPQEEFFALLKHSDVFDLVKLTPEFIEQANNSLSRHPLLSHVVLDEKAAMDTAEMHALVEAHHAEPLTMNGELVGCVKQAHDQDENLSAHIILENLSVKASGVLAALHLKQQGMDLAKVDYIIECSEEACGDINQRGGGNFAKSIGELAGCEAATGSDLRGFCAAPAHAIVHAAALVKSGVFKNVMVVAGGAVAKLAMNGRDHLKKDVPVLEDALAGFATIISENDGVSPIVNTDIVGRHTIGTGSSPQAVVTSLVSAPLKRVGMSIPEVDRFSTEMQNAEITKPAGAGDVPEANYKMIAALAVKEGHLERKQLMEFVKQHGIPGYALTQGHIPSGVPYLGHGRDAILNGDINNFMVVGKGSLFLGRMTNQFDGISTLIEKNRGIAKDTGFDGTEARTLVAEAMKDVAERLLEKAEQKAEQE</sequence>
<evidence type="ECO:0000259" key="1">
    <source>
        <dbReference type="Pfam" id="PF19364"/>
    </source>
</evidence>
<accession>A0ABT3MUV5</accession>
<reference evidence="2 3" key="1">
    <citation type="submission" date="2022-10" db="EMBL/GenBank/DDBJ databases">
        <title>High-quality genome sequences of two octocoral-associated bacteria, Endozoicomonas euniceicola EF212 and Endozoicomonas gorgoniicola PS125.</title>
        <authorList>
            <person name="Chiou Y.-J."/>
            <person name="Chen Y.-H."/>
        </authorList>
    </citation>
    <scope>NUCLEOTIDE SEQUENCE [LARGE SCALE GENOMIC DNA]</scope>
    <source>
        <strain evidence="2 3">PS125</strain>
    </source>
</reference>
<dbReference type="Proteomes" id="UP001209854">
    <property type="component" value="Unassembled WGS sequence"/>
</dbReference>
<dbReference type="InterPro" id="IPR045984">
    <property type="entry name" value="DUF5940"/>
</dbReference>
<dbReference type="Gene3D" id="3.40.47.10">
    <property type="match status" value="1"/>
</dbReference>
<keyword evidence="2" id="KW-0560">Oxidoreductase</keyword>
<keyword evidence="3" id="KW-1185">Reference proteome</keyword>
<dbReference type="GO" id="GO:0016491">
    <property type="term" value="F:oxidoreductase activity"/>
    <property type="evidence" value="ECO:0007669"/>
    <property type="project" value="UniProtKB-KW"/>
</dbReference>
<evidence type="ECO:0000313" key="3">
    <source>
        <dbReference type="Proteomes" id="UP001209854"/>
    </source>
</evidence>
<gene>
    <name evidence="2" type="primary">grdC</name>
    <name evidence="2" type="ORF">NX722_10950</name>
</gene>
<dbReference type="RefSeq" id="WP_262568004.1">
    <property type="nucleotide sequence ID" value="NZ_JAPFCC010000001.1"/>
</dbReference>
<organism evidence="2 3">
    <name type="scientific">Endozoicomonas gorgoniicola</name>
    <dbReference type="NCBI Taxonomy" id="1234144"/>
    <lineage>
        <taxon>Bacteria</taxon>
        <taxon>Pseudomonadati</taxon>
        <taxon>Pseudomonadota</taxon>
        <taxon>Gammaproteobacteria</taxon>
        <taxon>Oceanospirillales</taxon>
        <taxon>Endozoicomonadaceae</taxon>
        <taxon>Endozoicomonas</taxon>
    </lineage>
</organism>
<comment type="caution">
    <text evidence="2">The sequence shown here is derived from an EMBL/GenBank/DDBJ whole genome shotgun (WGS) entry which is preliminary data.</text>
</comment>